<protein>
    <submittedName>
        <fullName evidence="14">Lipid kinase, YegS/Rv2252/BmrU family</fullName>
        <ecNumber evidence="14">2.7.1.-</ecNumber>
    </submittedName>
</protein>
<keyword evidence="6" id="KW-0547">Nucleotide-binding</keyword>
<keyword evidence="10" id="KW-0443">Lipid metabolism</keyword>
<organism evidence="14 15">
    <name type="scientific">Pseudoramibacter alactolyticus ATCC 23263</name>
    <dbReference type="NCBI Taxonomy" id="887929"/>
    <lineage>
        <taxon>Bacteria</taxon>
        <taxon>Bacillati</taxon>
        <taxon>Bacillota</taxon>
        <taxon>Clostridia</taxon>
        <taxon>Eubacteriales</taxon>
        <taxon>Eubacteriaceae</taxon>
        <taxon>Pseudoramibacter</taxon>
    </lineage>
</organism>
<dbReference type="GO" id="GO:0004143">
    <property type="term" value="F:ATP-dependent diacylglycerol kinase activity"/>
    <property type="evidence" value="ECO:0007669"/>
    <property type="project" value="TreeGrafter"/>
</dbReference>
<keyword evidence="5" id="KW-0479">Metal-binding</keyword>
<comment type="caution">
    <text evidence="14">The sequence shown here is derived from an EMBL/GenBank/DDBJ whole genome shotgun (WGS) entry which is preliminary data.</text>
</comment>
<evidence type="ECO:0000256" key="6">
    <source>
        <dbReference type="ARBA" id="ARBA00022741"/>
    </source>
</evidence>
<feature type="domain" description="DAGKc" evidence="13">
    <location>
        <begin position="5"/>
        <end position="138"/>
    </location>
</feature>
<comment type="cofactor">
    <cofactor evidence="1">
        <name>Mg(2+)</name>
        <dbReference type="ChEBI" id="CHEBI:18420"/>
    </cofactor>
</comment>
<dbReference type="SMART" id="SM00046">
    <property type="entry name" value="DAGKc"/>
    <property type="match status" value="1"/>
</dbReference>
<evidence type="ECO:0000256" key="12">
    <source>
        <dbReference type="ARBA" id="ARBA00023264"/>
    </source>
</evidence>
<keyword evidence="9" id="KW-0460">Magnesium</keyword>
<evidence type="ECO:0000256" key="9">
    <source>
        <dbReference type="ARBA" id="ARBA00022842"/>
    </source>
</evidence>
<dbReference type="InterPro" id="IPR050187">
    <property type="entry name" value="Lipid_Phosphate_FormReg"/>
</dbReference>
<evidence type="ECO:0000256" key="5">
    <source>
        <dbReference type="ARBA" id="ARBA00022723"/>
    </source>
</evidence>
<accession>E6MJR9</accession>
<dbReference type="Gene3D" id="3.40.50.10330">
    <property type="entry name" value="Probable inorganic polyphosphate/atp-NAD kinase, domain 1"/>
    <property type="match status" value="1"/>
</dbReference>
<dbReference type="InterPro" id="IPR017438">
    <property type="entry name" value="ATP-NAD_kinase_N"/>
</dbReference>
<dbReference type="PANTHER" id="PTHR12358:SF106">
    <property type="entry name" value="LIPID KINASE YEGS"/>
    <property type="match status" value="1"/>
</dbReference>
<dbReference type="SUPFAM" id="SSF111331">
    <property type="entry name" value="NAD kinase/diacylglycerol kinase-like"/>
    <property type="match status" value="1"/>
</dbReference>
<evidence type="ECO:0000256" key="7">
    <source>
        <dbReference type="ARBA" id="ARBA00022777"/>
    </source>
</evidence>
<gene>
    <name evidence="14" type="ORF">HMP0721_2254</name>
</gene>
<dbReference type="PROSITE" id="PS50146">
    <property type="entry name" value="DAGK"/>
    <property type="match status" value="1"/>
</dbReference>
<evidence type="ECO:0000256" key="1">
    <source>
        <dbReference type="ARBA" id="ARBA00001946"/>
    </source>
</evidence>
<dbReference type="GO" id="GO:0046872">
    <property type="term" value="F:metal ion binding"/>
    <property type="evidence" value="ECO:0007669"/>
    <property type="project" value="UniProtKB-KW"/>
</dbReference>
<keyword evidence="7 14" id="KW-0418">Kinase</keyword>
<evidence type="ECO:0000313" key="15">
    <source>
        <dbReference type="Proteomes" id="UP000004754"/>
    </source>
</evidence>
<dbReference type="Pfam" id="PF00781">
    <property type="entry name" value="DAGK_cat"/>
    <property type="match status" value="1"/>
</dbReference>
<dbReference type="GO" id="GO:0005886">
    <property type="term" value="C:plasma membrane"/>
    <property type="evidence" value="ECO:0007669"/>
    <property type="project" value="TreeGrafter"/>
</dbReference>
<dbReference type="eggNOG" id="COG1597">
    <property type="taxonomic scope" value="Bacteria"/>
</dbReference>
<dbReference type="Proteomes" id="UP000004754">
    <property type="component" value="Unassembled WGS sequence"/>
</dbReference>
<dbReference type="NCBIfam" id="TIGR00147">
    <property type="entry name" value="YegS/Rv2252/BmrU family lipid kinase"/>
    <property type="match status" value="1"/>
</dbReference>
<evidence type="ECO:0000259" key="13">
    <source>
        <dbReference type="PROSITE" id="PS50146"/>
    </source>
</evidence>
<sequence length="323" mass="35486">MIGGKMRKKVLMLMNGSAGTGMADQNAFQIVKELTQRNCEVTVYPIIPAAELTAETILVACDGRFDVVACCGGDGTLNHVINGMMMMDHRPPLGYIPSGSTNDFAKSIGIPRGILAQCETISRDHVFAYDIGCFNDTYYFNYIAAFGAFTSISYDTSQIFKNAIGHAAYMLKALLTLPQNVSYRCRMHIEHDGETEDDEYLFGSISNARSMAGFAMPFSSSVDLSDGLFEVMLIKAPPLFIEVQAILATLLAGKTDSPYIKVFQTDHVHIKASENTAWTWDGEYGGTMRETDIRVEKQAIALLLPPKEKAEAIEASNQPIFPE</sequence>
<dbReference type="STRING" id="887929.HMP0721_2254"/>
<evidence type="ECO:0000256" key="10">
    <source>
        <dbReference type="ARBA" id="ARBA00023098"/>
    </source>
</evidence>
<name>E6MJR9_9FIRM</name>
<keyword evidence="12" id="KW-1208">Phospholipid metabolism</keyword>
<dbReference type="PANTHER" id="PTHR12358">
    <property type="entry name" value="SPHINGOSINE KINASE"/>
    <property type="match status" value="1"/>
</dbReference>
<keyword evidence="11" id="KW-0594">Phospholipid biosynthesis</keyword>
<keyword evidence="3" id="KW-0444">Lipid biosynthesis</keyword>
<reference evidence="14 15" key="1">
    <citation type="submission" date="2010-12" db="EMBL/GenBank/DDBJ databases">
        <authorList>
            <person name="Muzny D."/>
            <person name="Qin X."/>
            <person name="Deng J."/>
            <person name="Jiang H."/>
            <person name="Liu Y."/>
            <person name="Qu J."/>
            <person name="Song X.-Z."/>
            <person name="Zhang L."/>
            <person name="Thornton R."/>
            <person name="Coyle M."/>
            <person name="Francisco L."/>
            <person name="Jackson L."/>
            <person name="Javaid M."/>
            <person name="Korchina V."/>
            <person name="Kovar C."/>
            <person name="Mata R."/>
            <person name="Mathew T."/>
            <person name="Ngo R."/>
            <person name="Nguyen L."/>
            <person name="Nguyen N."/>
            <person name="Okwuonu G."/>
            <person name="Ongeri F."/>
            <person name="Pham C."/>
            <person name="Simmons D."/>
            <person name="Wilczek-Boney K."/>
            <person name="Hale W."/>
            <person name="Jakkamsetti A."/>
            <person name="Pham P."/>
            <person name="Ruth R."/>
            <person name="San Lucas F."/>
            <person name="Warren J."/>
            <person name="Zhang J."/>
            <person name="Zhao Z."/>
            <person name="Zhou C."/>
            <person name="Zhu D."/>
            <person name="Lee S."/>
            <person name="Bess C."/>
            <person name="Blankenburg K."/>
            <person name="Forbes L."/>
            <person name="Fu Q."/>
            <person name="Gubbala S."/>
            <person name="Hirani K."/>
            <person name="Jayaseelan J.C."/>
            <person name="Lara F."/>
            <person name="Munidasa M."/>
            <person name="Palculict T."/>
            <person name="Patil S."/>
            <person name="Pu L.-L."/>
            <person name="Saada N."/>
            <person name="Tang L."/>
            <person name="Weissenberger G."/>
            <person name="Zhu Y."/>
            <person name="Hemphill L."/>
            <person name="Shang Y."/>
            <person name="Youmans B."/>
            <person name="Ayvaz T."/>
            <person name="Ross M."/>
            <person name="Santibanez J."/>
            <person name="Aqrawi P."/>
            <person name="Gross S."/>
            <person name="Joshi V."/>
            <person name="Fowler G."/>
            <person name="Nazareth L."/>
            <person name="Reid J."/>
            <person name="Worley K."/>
            <person name="Petrosino J."/>
            <person name="Highlander S."/>
            <person name="Gibbs R."/>
        </authorList>
    </citation>
    <scope>NUCLEOTIDE SEQUENCE [LARGE SCALE GENOMIC DNA]</scope>
    <source>
        <strain evidence="14 15">ATCC 23263</strain>
    </source>
</reference>
<keyword evidence="15" id="KW-1185">Reference proteome</keyword>
<dbReference type="InterPro" id="IPR016064">
    <property type="entry name" value="NAD/diacylglycerol_kinase_sf"/>
</dbReference>
<dbReference type="InterPro" id="IPR001206">
    <property type="entry name" value="Diacylglycerol_kinase_cat_dom"/>
</dbReference>
<keyword evidence="8" id="KW-0067">ATP-binding</keyword>
<dbReference type="AlphaFoldDB" id="E6MJR9"/>
<dbReference type="GO" id="GO:0005524">
    <property type="term" value="F:ATP binding"/>
    <property type="evidence" value="ECO:0007669"/>
    <property type="project" value="UniProtKB-KW"/>
</dbReference>
<evidence type="ECO:0000313" key="14">
    <source>
        <dbReference type="EMBL" id="EFV00658.1"/>
    </source>
</evidence>
<dbReference type="OrthoDB" id="142078at2"/>
<comment type="similarity">
    <text evidence="2">Belongs to the diacylglycerol/lipid kinase family.</text>
</comment>
<evidence type="ECO:0000256" key="4">
    <source>
        <dbReference type="ARBA" id="ARBA00022679"/>
    </source>
</evidence>
<evidence type="ECO:0000256" key="2">
    <source>
        <dbReference type="ARBA" id="ARBA00005983"/>
    </source>
</evidence>
<dbReference type="Pfam" id="PF19279">
    <property type="entry name" value="YegS_C"/>
    <property type="match status" value="1"/>
</dbReference>
<dbReference type="EC" id="2.7.1.-" evidence="14"/>
<evidence type="ECO:0000256" key="8">
    <source>
        <dbReference type="ARBA" id="ARBA00022840"/>
    </source>
</evidence>
<keyword evidence="4 14" id="KW-0808">Transferase</keyword>
<dbReference type="EMBL" id="AEQN01000030">
    <property type="protein sequence ID" value="EFV00658.1"/>
    <property type="molecule type" value="Genomic_DNA"/>
</dbReference>
<evidence type="ECO:0000256" key="11">
    <source>
        <dbReference type="ARBA" id="ARBA00023209"/>
    </source>
</evidence>
<dbReference type="InterPro" id="IPR005218">
    <property type="entry name" value="Diacylglycerol/lipid_kinase"/>
</dbReference>
<dbReference type="Gene3D" id="2.60.200.40">
    <property type="match status" value="1"/>
</dbReference>
<evidence type="ECO:0000256" key="3">
    <source>
        <dbReference type="ARBA" id="ARBA00022516"/>
    </source>
</evidence>
<dbReference type="GO" id="GO:0008654">
    <property type="term" value="P:phospholipid biosynthetic process"/>
    <property type="evidence" value="ECO:0007669"/>
    <property type="project" value="UniProtKB-KW"/>
</dbReference>
<dbReference type="InterPro" id="IPR045540">
    <property type="entry name" value="YegS/DAGK_C"/>
</dbReference>
<dbReference type="HOGENOM" id="CLU_045532_1_0_9"/>
<proteinExistence type="inferred from homology"/>